<sequence>MPGRVRVALTGAVTVFAIAGCASGSPDADAEPSDSPPSSSSGHDHELREVEGDSAPSVSMEVAEDTDAGWNVHVRAEDFGFTPGKVGEEAREGEGHAHLYVDDEKVARVYGPWHHLPASAVPEGEHTLSVHLSANDHSSWALDGEPISDSTMITGSGGDEGEHSHTSRDTGPADVTAEISVQDGTVSPEPGRVEVEQGQSVRLTVDSDSSDTVHLHGYDIEEPVTPDEPATLSFTADQSGLFELETHESHTLLTQVAVE</sequence>
<dbReference type="PROSITE" id="PS51257">
    <property type="entry name" value="PROKAR_LIPOPROTEIN"/>
    <property type="match status" value="1"/>
</dbReference>
<evidence type="ECO:0000313" key="3">
    <source>
        <dbReference type="Proteomes" id="UP000523007"/>
    </source>
</evidence>
<dbReference type="Proteomes" id="UP000523007">
    <property type="component" value="Unassembled WGS sequence"/>
</dbReference>
<name>A0A7W7RHV1_9ACTN</name>
<evidence type="ECO:0000313" key="2">
    <source>
        <dbReference type="EMBL" id="MBB4932286.1"/>
    </source>
</evidence>
<feature type="compositionally biased region" description="Basic and acidic residues" evidence="1">
    <location>
        <begin position="42"/>
        <end position="51"/>
    </location>
</feature>
<protein>
    <submittedName>
        <fullName evidence="2">Plastocyanin</fullName>
    </submittedName>
</protein>
<keyword evidence="3" id="KW-1185">Reference proteome</keyword>
<dbReference type="Gene3D" id="2.60.40.420">
    <property type="entry name" value="Cupredoxins - blue copper proteins"/>
    <property type="match status" value="1"/>
</dbReference>
<accession>A0A7W7RHV1</accession>
<dbReference type="SUPFAM" id="SSF49503">
    <property type="entry name" value="Cupredoxins"/>
    <property type="match status" value="1"/>
</dbReference>
<proteinExistence type="predicted"/>
<dbReference type="AlphaFoldDB" id="A0A7W7RHV1"/>
<dbReference type="EMBL" id="JACHJT010000001">
    <property type="protein sequence ID" value="MBB4932286.1"/>
    <property type="molecule type" value="Genomic_DNA"/>
</dbReference>
<organism evidence="2 3">
    <name type="scientific">Lipingzhangella halophila</name>
    <dbReference type="NCBI Taxonomy" id="1783352"/>
    <lineage>
        <taxon>Bacteria</taxon>
        <taxon>Bacillati</taxon>
        <taxon>Actinomycetota</taxon>
        <taxon>Actinomycetes</taxon>
        <taxon>Streptosporangiales</taxon>
        <taxon>Nocardiopsidaceae</taxon>
        <taxon>Lipingzhangella</taxon>
    </lineage>
</organism>
<gene>
    <name evidence="2" type="ORF">F4561_003106</name>
</gene>
<feature type="region of interest" description="Disordered" evidence="1">
    <location>
        <begin position="22"/>
        <end position="64"/>
    </location>
</feature>
<feature type="region of interest" description="Disordered" evidence="1">
    <location>
        <begin position="146"/>
        <end position="174"/>
    </location>
</feature>
<comment type="caution">
    <text evidence="2">The sequence shown here is derived from an EMBL/GenBank/DDBJ whole genome shotgun (WGS) entry which is preliminary data.</text>
</comment>
<dbReference type="InterPro" id="IPR008972">
    <property type="entry name" value="Cupredoxin"/>
</dbReference>
<dbReference type="RefSeq" id="WP_246437205.1">
    <property type="nucleotide sequence ID" value="NZ_JACHJT010000001.1"/>
</dbReference>
<reference evidence="2 3" key="1">
    <citation type="submission" date="2020-08" db="EMBL/GenBank/DDBJ databases">
        <title>Sequencing the genomes of 1000 actinobacteria strains.</title>
        <authorList>
            <person name="Klenk H.-P."/>
        </authorList>
    </citation>
    <scope>NUCLEOTIDE SEQUENCE [LARGE SCALE GENOMIC DNA]</scope>
    <source>
        <strain evidence="2 3">DSM 102030</strain>
    </source>
</reference>
<evidence type="ECO:0000256" key="1">
    <source>
        <dbReference type="SAM" id="MobiDB-lite"/>
    </source>
</evidence>